<sequence>MYFSHNLIKITLLIAFFLSFEVLAISFSINGPNVISELSAYTAKYKVLRGNKEYGNATRALNKNTTSYSLSFNSNASMLFYSIETNQTSTFLWQENKITPLSYQGKDARTFKDDKNLQLNFNHEQSILTVDKNGQKTEKKLSERLLDPLLVYEMIRFEAIANDNNFNVKNLEYRVQDQDGVKEYHFINSGQFVVDTLLGELKCIKLSRLRKNSSRKTHIWLAIDYDYIPVMILQENNNEEIATLVVTSIIRS</sequence>
<organism evidence="1 2">
    <name type="scientific">Pseudoalteromonas phenolica</name>
    <dbReference type="NCBI Taxonomy" id="161398"/>
    <lineage>
        <taxon>Bacteria</taxon>
        <taxon>Pseudomonadati</taxon>
        <taxon>Pseudomonadota</taxon>
        <taxon>Gammaproteobacteria</taxon>
        <taxon>Alteromonadales</taxon>
        <taxon>Pseudoalteromonadaceae</taxon>
        <taxon>Pseudoalteromonas</taxon>
    </lineage>
</organism>
<dbReference type="OrthoDB" id="6007799at2"/>
<reference evidence="1 2" key="1">
    <citation type="submission" date="2018-01" db="EMBL/GenBank/DDBJ databases">
        <title>Co-occurrence of chitin degradation, pigmentation and bioactivity in marine Pseudoalteromonas.</title>
        <authorList>
            <person name="Paulsen S."/>
            <person name="Gram L."/>
            <person name="Machado H."/>
        </authorList>
    </citation>
    <scope>NUCLEOTIDE SEQUENCE [LARGE SCALE GENOMIC DNA]</scope>
    <source>
        <strain evidence="1 2">S3663</strain>
    </source>
</reference>
<protein>
    <submittedName>
        <fullName evidence="1">DUF3108 domain-containing protein</fullName>
    </submittedName>
</protein>
<dbReference type="AlphaFoldDB" id="A0A5R9Q135"/>
<dbReference type="InterPro" id="IPR021457">
    <property type="entry name" value="DUF3108"/>
</dbReference>
<dbReference type="RefSeq" id="WP_138482565.1">
    <property type="nucleotide sequence ID" value="NZ_PPSW01000023.1"/>
</dbReference>
<evidence type="ECO:0000313" key="2">
    <source>
        <dbReference type="Proteomes" id="UP000309186"/>
    </source>
</evidence>
<accession>A0A5R9Q135</accession>
<dbReference type="Pfam" id="PF11306">
    <property type="entry name" value="DUF3108"/>
    <property type="match status" value="1"/>
</dbReference>
<dbReference type="EMBL" id="PPSW01000023">
    <property type="protein sequence ID" value="TLX46342.1"/>
    <property type="molecule type" value="Genomic_DNA"/>
</dbReference>
<dbReference type="Proteomes" id="UP000309186">
    <property type="component" value="Unassembled WGS sequence"/>
</dbReference>
<comment type="caution">
    <text evidence="1">The sequence shown here is derived from an EMBL/GenBank/DDBJ whole genome shotgun (WGS) entry which is preliminary data.</text>
</comment>
<gene>
    <name evidence="1" type="ORF">C1E24_14330</name>
</gene>
<name>A0A5R9Q135_9GAMM</name>
<evidence type="ECO:0000313" key="1">
    <source>
        <dbReference type="EMBL" id="TLX46342.1"/>
    </source>
</evidence>
<proteinExistence type="predicted"/>